<dbReference type="AlphaFoldDB" id="A0A9P8A0M1"/>
<dbReference type="EMBL" id="JAIFTL010000270">
    <property type="protein sequence ID" value="KAG9320655.1"/>
    <property type="molecule type" value="Genomic_DNA"/>
</dbReference>
<feature type="region of interest" description="Disordered" evidence="1">
    <location>
        <begin position="781"/>
        <end position="826"/>
    </location>
</feature>
<protein>
    <recommendedName>
        <fullName evidence="2">Phosphatidate phosphatase APP1 catalytic domain-containing protein</fullName>
    </recommendedName>
</protein>
<comment type="caution">
    <text evidence="3">The sequence shown here is derived from an EMBL/GenBank/DDBJ whole genome shotgun (WGS) entry which is preliminary data.</text>
</comment>
<feature type="domain" description="Phosphatidate phosphatase APP1 catalytic" evidence="2">
    <location>
        <begin position="536"/>
        <end position="683"/>
    </location>
</feature>
<feature type="non-terminal residue" evidence="3">
    <location>
        <position position="1"/>
    </location>
</feature>
<name>A0A9P8A0M1_MORAP</name>
<feature type="region of interest" description="Disordered" evidence="1">
    <location>
        <begin position="477"/>
        <end position="502"/>
    </location>
</feature>
<evidence type="ECO:0000313" key="4">
    <source>
        <dbReference type="Proteomes" id="UP000717515"/>
    </source>
</evidence>
<dbReference type="Proteomes" id="UP000717515">
    <property type="component" value="Unassembled WGS sequence"/>
</dbReference>
<feature type="compositionally biased region" description="Basic and acidic residues" evidence="1">
    <location>
        <begin position="292"/>
        <end position="312"/>
    </location>
</feature>
<evidence type="ECO:0000256" key="1">
    <source>
        <dbReference type="SAM" id="MobiDB-lite"/>
    </source>
</evidence>
<feature type="compositionally biased region" description="Low complexity" evidence="1">
    <location>
        <begin position="399"/>
        <end position="419"/>
    </location>
</feature>
<gene>
    <name evidence="3" type="ORF">KVV02_002357</name>
</gene>
<feature type="compositionally biased region" description="Polar residues" evidence="1">
    <location>
        <begin position="425"/>
        <end position="437"/>
    </location>
</feature>
<sequence>MGQRSVVGSAKVRASRDFMDPHPSRSTRYQHRFHSSTLSNARADPSLYSSPYNNGYSRNRLVHHQSQVAGPGVCYSTRHHQNIMDPNRSSPGEGDNSSLNKPAAWGKMPGEKIAGQLQQQYSTEAPDSSKDPASASASVDSSADVEQHCLLFPTYATRHSRSGSKDPLDWNIRVRGWAFSKRSNRRKRLVMSMARKLAGVTKDNKVYETLESRFGMFLASNTQGARFSIQCVGLAKTSHMELAGDPSSHDPTVDVLLSELDTPDAVQAAEEAKEDKARLRVSLELDRSEVGRDAVRKTRLKHGDGVHQRPRDPPSASANSSHQYTVDGAPLTRVASPESQEGSLLDRWNKGAALVKGTYRKFKPIVMAQVSNSGDYSSSSNISVDFPKLPLEKHNRSQASTITNSSASDNSADNSGASTPRTAPFENNQRTDSLDSIMSQTETYDEDLGRGMFPTVQISSKPGGHFDGTLRVSHENVQAQRKKCRPSGAHPDAGADSDEDSFEVGEHPRFLKLHAYHPGMTEHCHGVVNLIDPEGISIISDIDDTIKETNVSAGARIILRNTFLKDMRDVPGMSKVYKQWWKQGAAIHYVSNSPWQLIPSLLEFFHTHKFPPGSAHLRLHDSVLKTYFMEPGENKRRSIREILRDFPKRKFILVGDSGEIDMEIYTEMAQEFPEQIVKIFIRDITTARLTEAQARLAAPANTNTRSFVSMLPRATGFFSRSTDGAASEEWSGRSAGLASTSTLEGTLHAGYSFPGTVNDGPSAYGEGSDTYSQDVHLFEELADTSRGLPEPYRRPSPALTPSETATGASFGADRPSANALDDEEMP</sequence>
<feature type="region of interest" description="Disordered" evidence="1">
    <location>
        <begin position="77"/>
        <end position="107"/>
    </location>
</feature>
<dbReference type="GO" id="GO:0030479">
    <property type="term" value="C:actin cortical patch"/>
    <property type="evidence" value="ECO:0007669"/>
    <property type="project" value="TreeGrafter"/>
</dbReference>
<accession>A0A9P8A0M1</accession>
<feature type="compositionally biased region" description="Polar residues" evidence="1">
    <location>
        <begin position="87"/>
        <end position="100"/>
    </location>
</feature>
<evidence type="ECO:0000259" key="2">
    <source>
        <dbReference type="Pfam" id="PF09949"/>
    </source>
</evidence>
<organism evidence="3 4">
    <name type="scientific">Mortierella alpina</name>
    <name type="common">Oleaginous fungus</name>
    <name type="synonym">Mortierella renispora</name>
    <dbReference type="NCBI Taxonomy" id="64518"/>
    <lineage>
        <taxon>Eukaryota</taxon>
        <taxon>Fungi</taxon>
        <taxon>Fungi incertae sedis</taxon>
        <taxon>Mucoromycota</taxon>
        <taxon>Mortierellomycotina</taxon>
        <taxon>Mortierellomycetes</taxon>
        <taxon>Mortierellales</taxon>
        <taxon>Mortierellaceae</taxon>
        <taxon>Mortierella</taxon>
    </lineage>
</organism>
<feature type="region of interest" description="Disordered" evidence="1">
    <location>
        <begin position="119"/>
        <end position="141"/>
    </location>
</feature>
<evidence type="ECO:0000313" key="3">
    <source>
        <dbReference type="EMBL" id="KAG9320655.1"/>
    </source>
</evidence>
<dbReference type="InterPro" id="IPR052935">
    <property type="entry name" value="Mg2+_PAP"/>
</dbReference>
<dbReference type="InterPro" id="IPR019236">
    <property type="entry name" value="APP1_cat"/>
</dbReference>
<feature type="region of interest" description="Disordered" evidence="1">
    <location>
        <begin position="292"/>
        <end position="344"/>
    </location>
</feature>
<feature type="region of interest" description="Disordered" evidence="1">
    <location>
        <begin position="1"/>
        <end position="31"/>
    </location>
</feature>
<feature type="region of interest" description="Disordered" evidence="1">
    <location>
        <begin position="394"/>
        <end position="437"/>
    </location>
</feature>
<dbReference type="Pfam" id="PF09949">
    <property type="entry name" value="APP1_cat"/>
    <property type="match status" value="1"/>
</dbReference>
<dbReference type="GO" id="GO:0008195">
    <property type="term" value="F:phosphatidate phosphatase activity"/>
    <property type="evidence" value="ECO:0007669"/>
    <property type="project" value="InterPro"/>
</dbReference>
<proteinExistence type="predicted"/>
<reference evidence="3" key="1">
    <citation type="submission" date="2021-07" db="EMBL/GenBank/DDBJ databases">
        <title>Draft genome of Mortierella alpina, strain LL118, isolated from an aspen leaf litter sample.</title>
        <authorList>
            <person name="Yang S."/>
            <person name="Vinatzer B.A."/>
        </authorList>
    </citation>
    <scope>NUCLEOTIDE SEQUENCE</scope>
    <source>
        <strain evidence="3">LL118</strain>
    </source>
</reference>
<feature type="compositionally biased region" description="Basic and acidic residues" evidence="1">
    <location>
        <begin position="14"/>
        <end position="23"/>
    </location>
</feature>
<feature type="compositionally biased region" description="Low complexity" evidence="1">
    <location>
        <begin position="131"/>
        <end position="141"/>
    </location>
</feature>
<dbReference type="PANTHER" id="PTHR28208:SF3">
    <property type="entry name" value="PHOSPHATIDATE PHOSPHATASE APP1"/>
    <property type="match status" value="1"/>
</dbReference>
<dbReference type="PANTHER" id="PTHR28208">
    <property type="entry name" value="PHOSPHATIDATE PHOSPHATASE APP1"/>
    <property type="match status" value="1"/>
</dbReference>